<feature type="non-terminal residue" evidence="1">
    <location>
        <position position="63"/>
    </location>
</feature>
<dbReference type="Proteomes" id="UP001314229">
    <property type="component" value="Unassembled WGS sequence"/>
</dbReference>
<dbReference type="AlphaFoldDB" id="A0AAV1NDH7"/>
<evidence type="ECO:0000313" key="1">
    <source>
        <dbReference type="EMBL" id="CAK6957260.1"/>
    </source>
</evidence>
<name>A0AAV1NDH7_SCOSC</name>
<accession>A0AAV1NDH7</accession>
<comment type="caution">
    <text evidence="1">The sequence shown here is derived from an EMBL/GenBank/DDBJ whole genome shotgun (WGS) entry which is preliminary data.</text>
</comment>
<evidence type="ECO:0000313" key="2">
    <source>
        <dbReference type="Proteomes" id="UP001314229"/>
    </source>
</evidence>
<reference evidence="1 2" key="1">
    <citation type="submission" date="2024-01" db="EMBL/GenBank/DDBJ databases">
        <authorList>
            <person name="Alioto T."/>
            <person name="Alioto T."/>
            <person name="Gomez Garrido J."/>
        </authorList>
    </citation>
    <scope>NUCLEOTIDE SEQUENCE [LARGE SCALE GENOMIC DNA]</scope>
</reference>
<feature type="non-terminal residue" evidence="1">
    <location>
        <position position="1"/>
    </location>
</feature>
<proteinExistence type="predicted"/>
<keyword evidence="2" id="KW-1185">Reference proteome</keyword>
<protein>
    <submittedName>
        <fullName evidence="1">Uncharacterized protein</fullName>
    </submittedName>
</protein>
<organism evidence="1 2">
    <name type="scientific">Scomber scombrus</name>
    <name type="common">Atlantic mackerel</name>
    <name type="synonym">Scomber vernalis</name>
    <dbReference type="NCBI Taxonomy" id="13677"/>
    <lineage>
        <taxon>Eukaryota</taxon>
        <taxon>Metazoa</taxon>
        <taxon>Chordata</taxon>
        <taxon>Craniata</taxon>
        <taxon>Vertebrata</taxon>
        <taxon>Euteleostomi</taxon>
        <taxon>Actinopterygii</taxon>
        <taxon>Neopterygii</taxon>
        <taxon>Teleostei</taxon>
        <taxon>Neoteleostei</taxon>
        <taxon>Acanthomorphata</taxon>
        <taxon>Pelagiaria</taxon>
        <taxon>Scombriformes</taxon>
        <taxon>Scombridae</taxon>
        <taxon>Scomber</taxon>
    </lineage>
</organism>
<gene>
    <name evidence="1" type="ORF">FSCOSCO3_A025803</name>
</gene>
<sequence length="63" mass="6722">GLPVILLLGQLQYDIDLPPPPSKPVLIERQSSGMTRTRWTDLHLSGTAGGTLQPSLPFVAVTA</sequence>
<dbReference type="EMBL" id="CAWUFR010000028">
    <property type="protein sequence ID" value="CAK6957260.1"/>
    <property type="molecule type" value="Genomic_DNA"/>
</dbReference>